<sequence>MYCSSRGDRNIYLFPLLLESDANATLSVILAALELHDTGDSADATERAAFVLSGLIMTEVVEEVGDDEVDAVERSSETSPHTTSVSRSPAPCEAGQREVVQGTTVGRKRDAKHLCAGRERVSEGCPSQRSRGQGRGFLHKWRPPPQTTMCTSKVLSADDILEEASVGKFRSYQKHPVLLPIRTMPDRNIFHLLLAILMLTDPTHVSTCKTEWKLSPDGKSLDVLINTQLNPTLEQVMLPLHDEHAWHWLLMAVNLQRRQFTVYDSLPPNRPDHQHKRTALVTRAVHPSIMSVLPVPRHDKVAVSAPLMTVDTYTNIVGWPVLNLSCPTQTNGYDCGVFVMRFMDVLALQEDTLCFLQDDIRALRDKCLTDLLLSRIRNFPPPLDAWVQ</sequence>
<keyword evidence="3" id="KW-0378">Hydrolase</keyword>
<evidence type="ECO:0000313" key="8">
    <source>
        <dbReference type="Proteomes" id="UP001153076"/>
    </source>
</evidence>
<organism evidence="7 8">
    <name type="scientific">Carnegiea gigantea</name>
    <dbReference type="NCBI Taxonomy" id="171969"/>
    <lineage>
        <taxon>Eukaryota</taxon>
        <taxon>Viridiplantae</taxon>
        <taxon>Streptophyta</taxon>
        <taxon>Embryophyta</taxon>
        <taxon>Tracheophyta</taxon>
        <taxon>Spermatophyta</taxon>
        <taxon>Magnoliopsida</taxon>
        <taxon>eudicotyledons</taxon>
        <taxon>Gunneridae</taxon>
        <taxon>Pentapetalae</taxon>
        <taxon>Caryophyllales</taxon>
        <taxon>Cactineae</taxon>
        <taxon>Cactaceae</taxon>
        <taxon>Cactoideae</taxon>
        <taxon>Echinocereeae</taxon>
        <taxon>Carnegiea</taxon>
    </lineage>
</organism>
<dbReference type="PROSITE" id="PS50600">
    <property type="entry name" value="ULP_PROTEASE"/>
    <property type="match status" value="1"/>
</dbReference>
<dbReference type="OrthoDB" id="1694156at2759"/>
<gene>
    <name evidence="7" type="ORF">Cgig2_019276</name>
</gene>
<reference evidence="7" key="1">
    <citation type="submission" date="2022-04" db="EMBL/GenBank/DDBJ databases">
        <title>Carnegiea gigantea Genome sequencing and assembly v2.</title>
        <authorList>
            <person name="Copetti D."/>
            <person name="Sanderson M.J."/>
            <person name="Burquez A."/>
            <person name="Wojciechowski M.F."/>
        </authorList>
    </citation>
    <scope>NUCLEOTIDE SEQUENCE</scope>
    <source>
        <strain evidence="7">SGP5-SGP5p</strain>
        <tissue evidence="7">Aerial part</tissue>
    </source>
</reference>
<dbReference type="GO" id="GO:0006508">
    <property type="term" value="P:proteolysis"/>
    <property type="evidence" value="ECO:0007669"/>
    <property type="project" value="UniProtKB-KW"/>
</dbReference>
<dbReference type="GO" id="GO:0016926">
    <property type="term" value="P:protein desumoylation"/>
    <property type="evidence" value="ECO:0007669"/>
    <property type="project" value="TreeGrafter"/>
</dbReference>
<name>A0A9Q1QKV1_9CARY</name>
<dbReference type="GO" id="GO:0016929">
    <property type="term" value="F:deSUMOylase activity"/>
    <property type="evidence" value="ECO:0007669"/>
    <property type="project" value="TreeGrafter"/>
</dbReference>
<dbReference type="PANTHER" id="PTHR12606">
    <property type="entry name" value="SENTRIN/SUMO-SPECIFIC PROTEASE"/>
    <property type="match status" value="1"/>
</dbReference>
<evidence type="ECO:0000256" key="2">
    <source>
        <dbReference type="ARBA" id="ARBA00022670"/>
    </source>
</evidence>
<dbReference type="Gene3D" id="3.40.395.10">
    <property type="entry name" value="Adenoviral Proteinase, Chain A"/>
    <property type="match status" value="1"/>
</dbReference>
<comment type="similarity">
    <text evidence="1">Belongs to the peptidase C48 family.</text>
</comment>
<dbReference type="GO" id="GO:0005634">
    <property type="term" value="C:nucleus"/>
    <property type="evidence" value="ECO:0007669"/>
    <property type="project" value="TreeGrafter"/>
</dbReference>
<feature type="region of interest" description="Disordered" evidence="5">
    <location>
        <begin position="123"/>
        <end position="143"/>
    </location>
</feature>
<keyword evidence="2" id="KW-0645">Protease</keyword>
<comment type="caution">
    <text evidence="7">The sequence shown here is derived from an EMBL/GenBank/DDBJ whole genome shotgun (WGS) entry which is preliminary data.</text>
</comment>
<keyword evidence="8" id="KW-1185">Reference proteome</keyword>
<dbReference type="SUPFAM" id="SSF54001">
    <property type="entry name" value="Cysteine proteinases"/>
    <property type="match status" value="1"/>
</dbReference>
<keyword evidence="4" id="KW-0788">Thiol protease</keyword>
<protein>
    <recommendedName>
        <fullName evidence="6">Ubiquitin-like protease family profile domain-containing protein</fullName>
    </recommendedName>
</protein>
<evidence type="ECO:0000256" key="3">
    <source>
        <dbReference type="ARBA" id="ARBA00022801"/>
    </source>
</evidence>
<proteinExistence type="inferred from homology"/>
<evidence type="ECO:0000256" key="4">
    <source>
        <dbReference type="ARBA" id="ARBA00022807"/>
    </source>
</evidence>
<dbReference type="InterPro" id="IPR038765">
    <property type="entry name" value="Papain-like_cys_pep_sf"/>
</dbReference>
<dbReference type="PANTHER" id="PTHR12606:SF136">
    <property type="entry name" value="ULP1 PROTEASE FAMILY PROTEIN"/>
    <property type="match status" value="1"/>
</dbReference>
<dbReference type="Proteomes" id="UP001153076">
    <property type="component" value="Unassembled WGS sequence"/>
</dbReference>
<evidence type="ECO:0000313" key="7">
    <source>
        <dbReference type="EMBL" id="KAJ8446383.1"/>
    </source>
</evidence>
<dbReference type="EMBL" id="JAKOGI010000056">
    <property type="protein sequence ID" value="KAJ8446383.1"/>
    <property type="molecule type" value="Genomic_DNA"/>
</dbReference>
<evidence type="ECO:0000259" key="6">
    <source>
        <dbReference type="PROSITE" id="PS50600"/>
    </source>
</evidence>
<feature type="region of interest" description="Disordered" evidence="5">
    <location>
        <begin position="69"/>
        <end position="96"/>
    </location>
</feature>
<dbReference type="InterPro" id="IPR003653">
    <property type="entry name" value="Peptidase_C48_C"/>
</dbReference>
<dbReference type="Pfam" id="PF02902">
    <property type="entry name" value="Peptidase_C48"/>
    <property type="match status" value="1"/>
</dbReference>
<feature type="domain" description="Ubiquitin-like protease family profile" evidence="6">
    <location>
        <begin position="145"/>
        <end position="346"/>
    </location>
</feature>
<accession>A0A9Q1QKV1</accession>
<evidence type="ECO:0000256" key="1">
    <source>
        <dbReference type="ARBA" id="ARBA00005234"/>
    </source>
</evidence>
<feature type="compositionally biased region" description="Polar residues" evidence="5">
    <location>
        <begin position="77"/>
        <end position="87"/>
    </location>
</feature>
<dbReference type="AlphaFoldDB" id="A0A9Q1QKV1"/>
<evidence type="ECO:0000256" key="5">
    <source>
        <dbReference type="SAM" id="MobiDB-lite"/>
    </source>
</evidence>